<sequence>MAKATLRTSQSKSRVRKQQHSRFHPTTLFITGPQTRSFKRYYLRSSMRASREHSMDESEVQRDQELWTDGLEEMFVDILYQETIEGKLVGSKITNCDHLRLAEQLSRVGRKAIDASQIRGKITRLRQRLRMFTDLMGQTGMGWNPHTKTVIATDEHWANAIKVHSQWKKFKTNGCRDYDLLCTIFGQSVATGVCHFASTQQSPTSEEEDRLEEEVRAKGSVLGTTTDASIDIDEPNIDGPVGRQRQARRRRREPIRSSISPQFSKTLEIMAATAAMRNELDKQFLEECSRKRSKGNETEFGSDASYSKLGVAMKFLDEIIPPLPAHQYNKAVEKFMHDKAVEAFLMMPPNRKIDWIWGLQ</sequence>
<feature type="domain" description="Myb/SANT-like" evidence="2">
    <location>
        <begin position="67"/>
        <end position="159"/>
    </location>
</feature>
<protein>
    <recommendedName>
        <fullName evidence="2">Myb/SANT-like domain-containing protein</fullName>
    </recommendedName>
</protein>
<accession>A0A834CVS6</accession>
<dbReference type="InterPro" id="IPR024752">
    <property type="entry name" value="Myb/SANT-like_dom"/>
</dbReference>
<dbReference type="PANTHER" id="PTHR47584">
    <property type="match status" value="1"/>
</dbReference>
<reference evidence="3" key="2">
    <citation type="submission" date="2020-03" db="EMBL/GenBank/DDBJ databases">
        <title>Walnut 2.0.</title>
        <authorList>
            <person name="Marrano A."/>
            <person name="Britton M."/>
            <person name="Zimin A.V."/>
            <person name="Zaini P.A."/>
            <person name="Workman R."/>
            <person name="Puiu D."/>
            <person name="Bianco L."/>
            <person name="Allen B.J."/>
            <person name="Troggio M."/>
            <person name="Leslie C.A."/>
            <person name="Timp W."/>
            <person name="Dendekar A."/>
            <person name="Salzberg S.L."/>
            <person name="Neale D.B."/>
        </authorList>
    </citation>
    <scope>NUCLEOTIDE SEQUENCE</scope>
    <source>
        <tissue evidence="3">Leaves</tissue>
    </source>
</reference>
<dbReference type="InterPro" id="IPR045026">
    <property type="entry name" value="LIMYB"/>
</dbReference>
<proteinExistence type="predicted"/>
<evidence type="ECO:0000313" key="4">
    <source>
        <dbReference type="Proteomes" id="UP000619265"/>
    </source>
</evidence>
<comment type="caution">
    <text evidence="3">The sequence shown here is derived from an EMBL/GenBank/DDBJ whole genome shotgun (WGS) entry which is preliminary data.</text>
</comment>
<dbReference type="Proteomes" id="UP000619265">
    <property type="component" value="Unassembled WGS sequence"/>
</dbReference>
<dbReference type="Pfam" id="PF12776">
    <property type="entry name" value="Myb_DNA-bind_3"/>
    <property type="match status" value="1"/>
</dbReference>
<dbReference type="Gramene" id="Jr07_21410_p1">
    <property type="protein sequence ID" value="cds.Jr07_21410_p1"/>
    <property type="gene ID" value="Jr07_21410"/>
</dbReference>
<feature type="region of interest" description="Disordered" evidence="1">
    <location>
        <begin position="226"/>
        <end position="258"/>
    </location>
</feature>
<evidence type="ECO:0000313" key="3">
    <source>
        <dbReference type="EMBL" id="KAF5465756.1"/>
    </source>
</evidence>
<feature type="compositionally biased region" description="Polar residues" evidence="1">
    <location>
        <begin position="1"/>
        <end position="12"/>
    </location>
</feature>
<evidence type="ECO:0000256" key="1">
    <source>
        <dbReference type="SAM" id="MobiDB-lite"/>
    </source>
</evidence>
<name>A0A834CVS6_JUGRE</name>
<evidence type="ECO:0000259" key="2">
    <source>
        <dbReference type="Pfam" id="PF12776"/>
    </source>
</evidence>
<feature type="region of interest" description="Disordered" evidence="1">
    <location>
        <begin position="1"/>
        <end position="24"/>
    </location>
</feature>
<dbReference type="EMBL" id="LIHL02000007">
    <property type="protein sequence ID" value="KAF5465756.1"/>
    <property type="molecule type" value="Genomic_DNA"/>
</dbReference>
<dbReference type="PANTHER" id="PTHR47584:SF14">
    <property type="entry name" value="L10-INTERACTING MYB DOMAIN-CONTAINING PROTEIN-LIKE"/>
    <property type="match status" value="1"/>
</dbReference>
<feature type="compositionally biased region" description="Basic residues" evidence="1">
    <location>
        <begin position="13"/>
        <end position="23"/>
    </location>
</feature>
<dbReference type="AlphaFoldDB" id="A0A834CVS6"/>
<gene>
    <name evidence="3" type="ORF">F2P56_015734</name>
</gene>
<reference evidence="3" key="1">
    <citation type="submission" date="2015-10" db="EMBL/GenBank/DDBJ databases">
        <authorList>
            <person name="Martinez-Garcia P.J."/>
            <person name="Crepeau M.W."/>
            <person name="Puiu D."/>
            <person name="Gonzalez-Ibeas D."/>
            <person name="Whalen J."/>
            <person name="Stevens K."/>
            <person name="Paul R."/>
            <person name="Butterfield T."/>
            <person name="Britton M."/>
            <person name="Reagan R."/>
            <person name="Chakraborty S."/>
            <person name="Walawage S.L."/>
            <person name="Vasquez-Gross H.A."/>
            <person name="Cardeno C."/>
            <person name="Famula R."/>
            <person name="Pratt K."/>
            <person name="Kuruganti S."/>
            <person name="Aradhya M.K."/>
            <person name="Leslie C.A."/>
            <person name="Dandekar A.M."/>
            <person name="Salzberg S.L."/>
            <person name="Wegrzyn J.L."/>
            <person name="Langley C.H."/>
            <person name="Neale D.B."/>
        </authorList>
    </citation>
    <scope>NUCLEOTIDE SEQUENCE</scope>
    <source>
        <tissue evidence="3">Leaves</tissue>
    </source>
</reference>
<organism evidence="3 4">
    <name type="scientific">Juglans regia</name>
    <name type="common">English walnut</name>
    <dbReference type="NCBI Taxonomy" id="51240"/>
    <lineage>
        <taxon>Eukaryota</taxon>
        <taxon>Viridiplantae</taxon>
        <taxon>Streptophyta</taxon>
        <taxon>Embryophyta</taxon>
        <taxon>Tracheophyta</taxon>
        <taxon>Spermatophyta</taxon>
        <taxon>Magnoliopsida</taxon>
        <taxon>eudicotyledons</taxon>
        <taxon>Gunneridae</taxon>
        <taxon>Pentapetalae</taxon>
        <taxon>rosids</taxon>
        <taxon>fabids</taxon>
        <taxon>Fagales</taxon>
        <taxon>Juglandaceae</taxon>
        <taxon>Juglans</taxon>
    </lineage>
</organism>